<evidence type="ECO:0000256" key="1">
    <source>
        <dbReference type="ARBA" id="ARBA00006768"/>
    </source>
</evidence>
<dbReference type="PANTHER" id="PTHR11051:SF8">
    <property type="entry name" value="PROTEIN-GLUCOSYLGALACTOSYLHYDROXYLYSINE GLUCOSIDASE"/>
    <property type="match status" value="1"/>
</dbReference>
<dbReference type="Proteomes" id="UP000051006">
    <property type="component" value="Unassembled WGS sequence"/>
</dbReference>
<name>A0A0R2L9K6_9LACO</name>
<feature type="binding site" evidence="5">
    <location>
        <begin position="320"/>
        <end position="321"/>
    </location>
    <ligand>
        <name>substrate</name>
    </ligand>
</feature>
<dbReference type="STRING" id="993692.IV57_GL001159"/>
<dbReference type="EMBL" id="JQCF01000022">
    <property type="protein sequence ID" value="KRN98427.1"/>
    <property type="molecule type" value="Genomic_DNA"/>
</dbReference>
<dbReference type="InterPro" id="IPR005195">
    <property type="entry name" value="Glyco_hydro_65_M"/>
</dbReference>
<reference evidence="9 10" key="1">
    <citation type="journal article" date="2015" name="Genome Announc.">
        <title>Expanding the biotechnology potential of lactobacilli through comparative genomics of 213 strains and associated genera.</title>
        <authorList>
            <person name="Sun Z."/>
            <person name="Harris H.M."/>
            <person name="McCann A."/>
            <person name="Guo C."/>
            <person name="Argimon S."/>
            <person name="Zhang W."/>
            <person name="Yang X."/>
            <person name="Jeffery I.B."/>
            <person name="Cooney J.C."/>
            <person name="Kagawa T.F."/>
            <person name="Liu W."/>
            <person name="Song Y."/>
            <person name="Salvetti E."/>
            <person name="Wrobel A."/>
            <person name="Rasinkangas P."/>
            <person name="Parkhill J."/>
            <person name="Rea M.C."/>
            <person name="O'Sullivan O."/>
            <person name="Ritari J."/>
            <person name="Douillard F.P."/>
            <person name="Paul Ross R."/>
            <person name="Yang R."/>
            <person name="Briner A.E."/>
            <person name="Felis G.E."/>
            <person name="de Vos W.M."/>
            <person name="Barrangou R."/>
            <person name="Klaenhammer T.R."/>
            <person name="Caufield P.W."/>
            <person name="Cui Y."/>
            <person name="Zhang H."/>
            <person name="O'Toole P.W."/>
        </authorList>
    </citation>
    <scope>NUCLEOTIDE SEQUENCE [LARGE SCALE GENOMIC DNA]</scope>
    <source>
        <strain evidence="9 10">DSM 24716</strain>
    </source>
</reference>
<evidence type="ECO:0000259" key="7">
    <source>
        <dbReference type="Pfam" id="PF03633"/>
    </source>
</evidence>
<feature type="domain" description="Glycoside hydrolase family 65 C-terminal" evidence="7">
    <location>
        <begin position="651"/>
        <end position="708"/>
    </location>
</feature>
<gene>
    <name evidence="9" type="ORF">IV57_GL001159</name>
</gene>
<dbReference type="Pfam" id="PF03633">
    <property type="entry name" value="Glyco_hydro_65C"/>
    <property type="match status" value="1"/>
</dbReference>
<evidence type="ECO:0000256" key="3">
    <source>
        <dbReference type="ARBA" id="ARBA00022679"/>
    </source>
</evidence>
<dbReference type="Pfam" id="PF03632">
    <property type="entry name" value="Glyco_hydro_65m"/>
    <property type="match status" value="1"/>
</dbReference>
<dbReference type="InterPro" id="IPR008928">
    <property type="entry name" value="6-hairpin_glycosidase_sf"/>
</dbReference>
<sequence>MTNNAKIISINDLKSNDPSYLETIFSIANGHLGVRASNPVNISDTAGTIVNGFFEISEIVYGEKAFGYAKNNQTIVKLPDLRQIKICDGQQNVFHRSELKAESLDMNNGVLVSTYKLTNDLGKSVELTVKSALQQANNQVIGLRYEIKPIDYTGRIKIVKHLKAISDGEETDDPRKSRTVHTLTYEKHDVNSKSEIVKITTQISKMYLEMAIYTPAALEQKFELTDGKTINFDVIGLVGEINEPVEFTDMPTFEEVIKGSSEFWEEFWKNSEIKITGDDSLNQAIHYNLFQLTSSTGRDGKTNIPAKGLSGTGYEGHYFWDTEMYMSPFFAYTNPQIAQKLIKYRYSILEASKKRARELGVAKGALFAWRTINGQEASAYYPAGTAQYHIDADIAYAIDRYYKVTDDKQFLENYGFEIVLETARFWKNFGSFSEIHGKRKFCFFDVTGPDEYTAIVNNNYYTNRMAKFNMGFAVDLIDEFPEKARELGVTDQERNELANISESVYLPYDQIKGINQQDDSAFEKPIWPFDTTPKDNYPLLLHYHPLMIYRYQVNKQADTLLADFLFDDLSKEQYLREYDYYEKITTHDSSLSRSIFSAIAARIDLKTKAYDYFMDTVKTDLVDLQKNTADGLHVANLGGSWLTVVNGFGGLQVKDGLLTIDNHLPDEWKKLTLRLQYLGRLLQITYTNKTTQIEVLTGASIKIRVDGTVKMIQA</sequence>
<accession>A0A0R2L9K6</accession>
<dbReference type="InterPro" id="IPR011013">
    <property type="entry name" value="Gal_mutarotase_sf_dom"/>
</dbReference>
<keyword evidence="3" id="KW-0808">Transferase</keyword>
<dbReference type="InterPro" id="IPR017045">
    <property type="entry name" value="Malt_Pase/Glycosyl_Hdrlase"/>
</dbReference>
<keyword evidence="10" id="KW-1185">Reference proteome</keyword>
<dbReference type="Gene3D" id="1.50.10.10">
    <property type="match status" value="1"/>
</dbReference>
<dbReference type="Gene3D" id="2.70.98.40">
    <property type="entry name" value="Glycoside hydrolase, family 65, N-terminal domain"/>
    <property type="match status" value="1"/>
</dbReference>
<dbReference type="PIRSF" id="PIRSF036289">
    <property type="entry name" value="Glycosyl_hydrolase_malt_phosph"/>
    <property type="match status" value="1"/>
</dbReference>
<feature type="domain" description="Glycoside hydrolase family 65 N-terminal" evidence="8">
    <location>
        <begin position="15"/>
        <end position="215"/>
    </location>
</feature>
<feature type="active site" description="Proton donor" evidence="4">
    <location>
        <position position="451"/>
    </location>
</feature>
<evidence type="ECO:0000256" key="4">
    <source>
        <dbReference type="PIRSR" id="PIRSR036289-50"/>
    </source>
</evidence>
<dbReference type="InterPro" id="IPR005194">
    <property type="entry name" value="Glyco_hydro_65_C"/>
</dbReference>
<dbReference type="Pfam" id="PF03636">
    <property type="entry name" value="Glyco_hydro_65N"/>
    <property type="match status" value="1"/>
</dbReference>
<protein>
    <submittedName>
        <fullName evidence="9">Maltose phosphorylase</fullName>
    </submittedName>
</protein>
<dbReference type="RefSeq" id="WP_057881338.1">
    <property type="nucleotide sequence ID" value="NZ_JQCF01000022.1"/>
</dbReference>
<dbReference type="InterPro" id="IPR005196">
    <property type="entry name" value="Glyco_hydro_65_N"/>
</dbReference>
<dbReference type="AlphaFoldDB" id="A0A0R2L9K6"/>
<keyword evidence="2" id="KW-0328">Glycosyltransferase</keyword>
<dbReference type="SUPFAM" id="SSF74650">
    <property type="entry name" value="Galactose mutarotase-like"/>
    <property type="match status" value="1"/>
</dbReference>
<evidence type="ECO:0000259" key="8">
    <source>
        <dbReference type="Pfam" id="PF03636"/>
    </source>
</evidence>
<evidence type="ECO:0000313" key="9">
    <source>
        <dbReference type="EMBL" id="KRN98427.1"/>
    </source>
</evidence>
<dbReference type="PANTHER" id="PTHR11051">
    <property type="entry name" value="GLYCOSYL HYDROLASE-RELATED"/>
    <property type="match status" value="1"/>
</dbReference>
<proteinExistence type="inferred from homology"/>
<comment type="similarity">
    <text evidence="1">Belongs to the glycosyl hydrolase 65 family.</text>
</comment>
<dbReference type="Gene3D" id="2.60.420.10">
    <property type="entry name" value="Maltose phosphorylase, domain 3"/>
    <property type="match status" value="1"/>
</dbReference>
<evidence type="ECO:0000259" key="6">
    <source>
        <dbReference type="Pfam" id="PF03632"/>
    </source>
</evidence>
<evidence type="ECO:0000313" key="10">
    <source>
        <dbReference type="Proteomes" id="UP000051006"/>
    </source>
</evidence>
<evidence type="ECO:0000256" key="5">
    <source>
        <dbReference type="PIRSR" id="PIRSR036289-51"/>
    </source>
</evidence>
<dbReference type="GO" id="GO:0016757">
    <property type="term" value="F:glycosyltransferase activity"/>
    <property type="evidence" value="ECO:0007669"/>
    <property type="project" value="UniProtKB-KW"/>
</dbReference>
<dbReference type="SUPFAM" id="SSF48208">
    <property type="entry name" value="Six-hairpin glycosidases"/>
    <property type="match status" value="1"/>
</dbReference>
<dbReference type="GO" id="GO:0030246">
    <property type="term" value="F:carbohydrate binding"/>
    <property type="evidence" value="ECO:0007669"/>
    <property type="project" value="InterPro"/>
</dbReference>
<dbReference type="OrthoDB" id="9758855at2"/>
<feature type="binding site" evidence="5">
    <location>
        <begin position="555"/>
        <end position="556"/>
    </location>
    <ligand>
        <name>substrate</name>
    </ligand>
</feature>
<dbReference type="GO" id="GO:0005975">
    <property type="term" value="P:carbohydrate metabolic process"/>
    <property type="evidence" value="ECO:0007669"/>
    <property type="project" value="InterPro"/>
</dbReference>
<dbReference type="GO" id="GO:0004553">
    <property type="term" value="F:hydrolase activity, hydrolyzing O-glycosyl compounds"/>
    <property type="evidence" value="ECO:0007669"/>
    <property type="project" value="TreeGrafter"/>
</dbReference>
<organism evidence="9 10">
    <name type="scientific">Companilactobacillus kimchiensis</name>
    <dbReference type="NCBI Taxonomy" id="993692"/>
    <lineage>
        <taxon>Bacteria</taxon>
        <taxon>Bacillati</taxon>
        <taxon>Bacillota</taxon>
        <taxon>Bacilli</taxon>
        <taxon>Lactobacillales</taxon>
        <taxon>Lactobacillaceae</taxon>
        <taxon>Companilactobacillus</taxon>
    </lineage>
</organism>
<dbReference type="InterPro" id="IPR012341">
    <property type="entry name" value="6hp_glycosidase-like_sf"/>
</dbReference>
<dbReference type="PATRIC" id="fig|993692.3.peg.1176"/>
<dbReference type="InterPro" id="IPR037018">
    <property type="entry name" value="GH65_N"/>
</dbReference>
<feature type="domain" description="Glycoside hydrolase family 65 central catalytic" evidence="6">
    <location>
        <begin position="287"/>
        <end position="641"/>
    </location>
</feature>
<evidence type="ECO:0000256" key="2">
    <source>
        <dbReference type="ARBA" id="ARBA00022676"/>
    </source>
</evidence>
<comment type="caution">
    <text evidence="9">The sequence shown here is derived from an EMBL/GenBank/DDBJ whole genome shotgun (WGS) entry which is preliminary data.</text>
</comment>